<reference evidence="2 3" key="1">
    <citation type="submission" date="2019-04" db="EMBL/GenBank/DDBJ databases">
        <authorList>
            <consortium name="Wellcome Sanger Institute Data Sharing"/>
        </authorList>
    </citation>
    <scope>NUCLEOTIDE SEQUENCE [LARGE SCALE GENOMIC DNA]</scope>
</reference>
<evidence type="ECO:0000256" key="1">
    <source>
        <dbReference type="SAM" id="MobiDB-lite"/>
    </source>
</evidence>
<evidence type="ECO:0000313" key="2">
    <source>
        <dbReference type="Ensembl" id="ENSSFOP00015071815.1"/>
    </source>
</evidence>
<organism evidence="2 3">
    <name type="scientific">Scleropages formosus</name>
    <name type="common">Asian bonytongue</name>
    <name type="synonym">Osteoglossum formosum</name>
    <dbReference type="NCBI Taxonomy" id="113540"/>
    <lineage>
        <taxon>Eukaryota</taxon>
        <taxon>Metazoa</taxon>
        <taxon>Chordata</taxon>
        <taxon>Craniata</taxon>
        <taxon>Vertebrata</taxon>
        <taxon>Euteleostomi</taxon>
        <taxon>Actinopterygii</taxon>
        <taxon>Neopterygii</taxon>
        <taxon>Teleostei</taxon>
        <taxon>Osteoglossocephala</taxon>
        <taxon>Osteoglossomorpha</taxon>
        <taxon>Osteoglossiformes</taxon>
        <taxon>Osteoglossidae</taxon>
        <taxon>Scleropages</taxon>
    </lineage>
</organism>
<keyword evidence="3" id="KW-1185">Reference proteome</keyword>
<dbReference type="Ensembl" id="ENSSFOT00015077276.1">
    <property type="protein sequence ID" value="ENSSFOP00015071815.1"/>
    <property type="gene ID" value="ENSSFOG00015027081.1"/>
</dbReference>
<protein>
    <submittedName>
        <fullName evidence="2">Uncharacterized protein</fullName>
    </submittedName>
</protein>
<name>A0A8C9W929_SCLFO</name>
<reference evidence="2" key="2">
    <citation type="submission" date="2025-08" db="UniProtKB">
        <authorList>
            <consortium name="Ensembl"/>
        </authorList>
    </citation>
    <scope>IDENTIFICATION</scope>
</reference>
<feature type="compositionally biased region" description="Low complexity" evidence="1">
    <location>
        <begin position="50"/>
        <end position="60"/>
    </location>
</feature>
<reference evidence="2" key="3">
    <citation type="submission" date="2025-09" db="UniProtKB">
        <authorList>
            <consortium name="Ensembl"/>
        </authorList>
    </citation>
    <scope>IDENTIFICATION</scope>
</reference>
<dbReference type="AlphaFoldDB" id="A0A8C9W929"/>
<sequence>EQILCLGTPGGWRGTEKATKVRQPTCLAQRILQIALAWRGRGCHAHVPNHMHTPTHTGTHPHSDTQAGMHPRIHVHTPTCMLHSVALGVVLGQAGRAVAPPCPQGPSCSGPWARQPSCKGRGVTVDHTEVGKGQGRRAAWPVPRWHLSFPVGQTGWGWQGRILECYPHAFYWSDSPQAQ</sequence>
<feature type="region of interest" description="Disordered" evidence="1">
    <location>
        <begin position="48"/>
        <end position="69"/>
    </location>
</feature>
<accession>A0A8C9W929</accession>
<evidence type="ECO:0000313" key="3">
    <source>
        <dbReference type="Proteomes" id="UP000694397"/>
    </source>
</evidence>
<dbReference type="Proteomes" id="UP000694397">
    <property type="component" value="Chromosome 13"/>
</dbReference>
<proteinExistence type="predicted"/>